<dbReference type="SUPFAM" id="SSF55729">
    <property type="entry name" value="Acyl-CoA N-acyltransferases (Nat)"/>
    <property type="match status" value="1"/>
</dbReference>
<feature type="domain" description="Eis-like acetyltransferase" evidence="2">
    <location>
        <begin position="221"/>
        <end position="312"/>
    </location>
</feature>
<evidence type="ECO:0000313" key="3">
    <source>
        <dbReference type="EMBL" id="CAA9392453.1"/>
    </source>
</evidence>
<dbReference type="InterPro" id="IPR036527">
    <property type="entry name" value="SCP2_sterol-bd_dom_sf"/>
</dbReference>
<dbReference type="Pfam" id="PF17668">
    <property type="entry name" value="Acetyltransf_17"/>
    <property type="match status" value="1"/>
</dbReference>
<dbReference type="InterPro" id="IPR016181">
    <property type="entry name" value="Acyl_CoA_acyltransferase"/>
</dbReference>
<dbReference type="InterPro" id="IPR041380">
    <property type="entry name" value="Acetyltransf_17"/>
</dbReference>
<dbReference type="GO" id="GO:0030649">
    <property type="term" value="P:aminoglycoside antibiotic catabolic process"/>
    <property type="evidence" value="ECO:0007669"/>
    <property type="project" value="TreeGrafter"/>
</dbReference>
<dbReference type="PANTHER" id="PTHR37817:SF1">
    <property type="entry name" value="N-ACETYLTRANSFERASE EIS"/>
    <property type="match status" value="1"/>
</dbReference>
<dbReference type="Gene3D" id="3.40.630.30">
    <property type="match status" value="2"/>
</dbReference>
<reference evidence="3" key="1">
    <citation type="submission" date="2020-02" db="EMBL/GenBank/DDBJ databases">
        <authorList>
            <person name="Meier V. D."/>
        </authorList>
    </citation>
    <scope>NUCLEOTIDE SEQUENCE</scope>
    <source>
        <strain evidence="3">AVDCRST_MAG32</strain>
    </source>
</reference>
<sequence length="418" mass="45522">MDYDVATLDLDDPSPEATARRAGWVGAVQRGFREGRPEDETVRRWIELYRKDAVVCRGAWLPDGEFGAGPLPVATYASFDKTLNAGLELLPLRMVTDVTTSPAHRRRGLLRRLIEADLADAVAAGVPVAALTASEATIYGRWGFGPATFRRTMEVDTGPRFALRDFADPGRVELVEPADAWPHVRAVFDRFHAGQRGSVGWPAHYEVLHTGTYDFDEGGPDRKLRGAVHLGADGAVDGFVLWKHAENHEVRISEMVALEPAAQLALWAFLGGMDRIAKVTTKLAHPADPLQWALTDLNAVKHTEVEEFLWLRVLDVERALAARPWTADGGLVLEVEDPQGHAEGRYAVEAADGRATVTRTDTPADVTLTAETLATLLLGAVQVRTLHRAGRVGGTEDAVARFGAMADLAEPPYCLTGF</sequence>
<dbReference type="InterPro" id="IPR051554">
    <property type="entry name" value="Acetyltransferase_Eis"/>
</dbReference>
<dbReference type="InterPro" id="IPR025559">
    <property type="entry name" value="Eis_dom"/>
</dbReference>
<accession>A0A6J4NMD2</accession>
<dbReference type="SUPFAM" id="SSF55718">
    <property type="entry name" value="SCP-like"/>
    <property type="match status" value="1"/>
</dbReference>
<dbReference type="EMBL" id="CADCUM010000094">
    <property type="protein sequence ID" value="CAA9392453.1"/>
    <property type="molecule type" value="Genomic_DNA"/>
</dbReference>
<feature type="domain" description="Enhanced intracellular survival protein" evidence="1">
    <location>
        <begin position="316"/>
        <end position="414"/>
    </location>
</feature>
<dbReference type="AlphaFoldDB" id="A0A6J4NMD2"/>
<dbReference type="Pfam" id="PF13530">
    <property type="entry name" value="SCP2_2"/>
    <property type="match status" value="1"/>
</dbReference>
<dbReference type="PANTHER" id="PTHR37817">
    <property type="entry name" value="N-ACETYLTRANSFERASE EIS"/>
    <property type="match status" value="1"/>
</dbReference>
<evidence type="ECO:0000259" key="1">
    <source>
        <dbReference type="Pfam" id="PF13530"/>
    </source>
</evidence>
<evidence type="ECO:0000259" key="2">
    <source>
        <dbReference type="Pfam" id="PF17668"/>
    </source>
</evidence>
<gene>
    <name evidence="3" type="ORF">AVDCRST_MAG32-2414</name>
</gene>
<evidence type="ECO:0008006" key="4">
    <source>
        <dbReference type="Google" id="ProtNLM"/>
    </source>
</evidence>
<dbReference type="Gene3D" id="3.30.1050.10">
    <property type="entry name" value="SCP2 sterol-binding domain"/>
    <property type="match status" value="1"/>
</dbReference>
<protein>
    <recommendedName>
        <fullName evidence="4">GNAT family N-acetyltransferase</fullName>
    </recommendedName>
</protein>
<dbReference type="GO" id="GO:0034069">
    <property type="term" value="F:aminoglycoside N-acetyltransferase activity"/>
    <property type="evidence" value="ECO:0007669"/>
    <property type="project" value="TreeGrafter"/>
</dbReference>
<proteinExistence type="predicted"/>
<organism evidence="3">
    <name type="scientific">uncultured Nocardioides sp</name>
    <dbReference type="NCBI Taxonomy" id="198441"/>
    <lineage>
        <taxon>Bacteria</taxon>
        <taxon>Bacillati</taxon>
        <taxon>Actinomycetota</taxon>
        <taxon>Actinomycetes</taxon>
        <taxon>Propionibacteriales</taxon>
        <taxon>Nocardioidaceae</taxon>
        <taxon>Nocardioides</taxon>
        <taxon>environmental samples</taxon>
    </lineage>
</organism>
<dbReference type="Pfam" id="PF13527">
    <property type="entry name" value="Acetyltransf_9"/>
    <property type="match status" value="1"/>
</dbReference>
<name>A0A6J4NMD2_9ACTN</name>